<protein>
    <submittedName>
        <fullName evidence="2">Uncharacterized protein</fullName>
    </submittedName>
</protein>
<accession>G0U2H8</accession>
<dbReference type="AlphaFoldDB" id="G0U2H8"/>
<dbReference type="EMBL" id="HE573025">
    <property type="protein sequence ID" value="CCC50481.1"/>
    <property type="molecule type" value="Genomic_DNA"/>
</dbReference>
<evidence type="ECO:0000256" key="1">
    <source>
        <dbReference type="SAM" id="MobiDB-lite"/>
    </source>
</evidence>
<reference evidence="2" key="1">
    <citation type="journal article" date="2012" name="Proc. Natl. Acad. Sci. U.S.A.">
        <title>Antigenic diversity is generated by distinct evolutionary mechanisms in African trypanosome species.</title>
        <authorList>
            <person name="Jackson A.P."/>
            <person name="Berry A."/>
            <person name="Aslett M."/>
            <person name="Allison H.C."/>
            <person name="Burton P."/>
            <person name="Vavrova-Anderson J."/>
            <person name="Brown R."/>
            <person name="Browne H."/>
            <person name="Corton N."/>
            <person name="Hauser H."/>
            <person name="Gamble J."/>
            <person name="Gilderthorp R."/>
            <person name="Marcello L."/>
            <person name="McQuillan J."/>
            <person name="Otto T.D."/>
            <person name="Quail M.A."/>
            <person name="Sanders M.J."/>
            <person name="van Tonder A."/>
            <person name="Ginger M.L."/>
            <person name="Field M.C."/>
            <person name="Barry J.D."/>
            <person name="Hertz-Fowler C."/>
            <person name="Berriman M."/>
        </authorList>
    </citation>
    <scope>NUCLEOTIDE SEQUENCE</scope>
    <source>
        <strain evidence="2">Y486</strain>
    </source>
</reference>
<organism evidence="2">
    <name type="scientific">Trypanosoma vivax (strain Y486)</name>
    <dbReference type="NCBI Taxonomy" id="1055687"/>
    <lineage>
        <taxon>Eukaryota</taxon>
        <taxon>Discoba</taxon>
        <taxon>Euglenozoa</taxon>
        <taxon>Kinetoplastea</taxon>
        <taxon>Metakinetoplastina</taxon>
        <taxon>Trypanosomatida</taxon>
        <taxon>Trypanosomatidae</taxon>
        <taxon>Trypanosoma</taxon>
        <taxon>Duttonella</taxon>
    </lineage>
</organism>
<proteinExistence type="predicted"/>
<name>G0U2H8_TRYVY</name>
<evidence type="ECO:0000313" key="2">
    <source>
        <dbReference type="EMBL" id="CCC50481.1"/>
    </source>
</evidence>
<gene>
    <name evidence="2" type="ORF">TVY486_0903020</name>
</gene>
<feature type="region of interest" description="Disordered" evidence="1">
    <location>
        <begin position="76"/>
        <end position="101"/>
    </location>
</feature>
<sequence length="114" mass="13031">MEGIKMNVKQRYIHRTCSQARVGITAVTVRDISLAAHTFLVAQEVLDTGEAVQRSRMYHLTLHWQTASGMLRFVQGGRRKGPFANGPHSSSRRGKLQQRADVTRQRARWRQFAL</sequence>